<dbReference type="Gene3D" id="3.30.2310.20">
    <property type="entry name" value="RelE-like"/>
    <property type="match status" value="1"/>
</dbReference>
<dbReference type="RefSeq" id="WP_179855107.1">
    <property type="nucleotide sequence ID" value="NZ_OBDY01000003.1"/>
</dbReference>
<name>A0A285GYY8_9ACTN</name>
<proteinExistence type="inferred from homology"/>
<comment type="function">
    <text evidence="2">Antitoxin component of a type II toxin-antitoxin (TA) system.</text>
</comment>
<protein>
    <recommendedName>
        <fullName evidence="2">Antitoxin</fullName>
    </recommendedName>
</protein>
<accession>A0A285GYY8</accession>
<gene>
    <name evidence="3" type="ORF">SAMN05421748_103142</name>
</gene>
<dbReference type="GO" id="GO:0004519">
    <property type="term" value="F:endonuclease activity"/>
    <property type="evidence" value="ECO:0007669"/>
    <property type="project" value="InterPro"/>
</dbReference>
<dbReference type="Pfam" id="PF06769">
    <property type="entry name" value="YoeB_toxin"/>
    <property type="match status" value="1"/>
</dbReference>
<dbReference type="SUPFAM" id="SSF143120">
    <property type="entry name" value="YefM-like"/>
    <property type="match status" value="1"/>
</dbReference>
<dbReference type="Pfam" id="PF02604">
    <property type="entry name" value="PhdYeFM_antitox"/>
    <property type="match status" value="1"/>
</dbReference>
<dbReference type="AlphaFoldDB" id="A0A285GYY8"/>
<dbReference type="InterPro" id="IPR035093">
    <property type="entry name" value="RelE/ParE_toxin_dom_sf"/>
</dbReference>
<organism evidence="3 4">
    <name type="scientific">Paractinoplanes atraurantiacus</name>
    <dbReference type="NCBI Taxonomy" id="1036182"/>
    <lineage>
        <taxon>Bacteria</taxon>
        <taxon>Bacillati</taxon>
        <taxon>Actinomycetota</taxon>
        <taxon>Actinomycetes</taxon>
        <taxon>Micromonosporales</taxon>
        <taxon>Micromonosporaceae</taxon>
        <taxon>Paractinoplanes</taxon>
    </lineage>
</organism>
<dbReference type="InterPro" id="IPR009614">
    <property type="entry name" value="YoeB_toxin"/>
</dbReference>
<dbReference type="EMBL" id="OBDY01000003">
    <property type="protein sequence ID" value="SNY28840.1"/>
    <property type="molecule type" value="Genomic_DNA"/>
</dbReference>
<comment type="similarity">
    <text evidence="1 2">Belongs to the phD/YefM antitoxin family.</text>
</comment>
<dbReference type="Gene3D" id="3.40.1620.10">
    <property type="entry name" value="YefM-like domain"/>
    <property type="match status" value="1"/>
</dbReference>
<evidence type="ECO:0000256" key="2">
    <source>
        <dbReference type="RuleBase" id="RU362080"/>
    </source>
</evidence>
<evidence type="ECO:0000313" key="4">
    <source>
        <dbReference type="Proteomes" id="UP000219612"/>
    </source>
</evidence>
<evidence type="ECO:0000313" key="3">
    <source>
        <dbReference type="EMBL" id="SNY28840.1"/>
    </source>
</evidence>
<dbReference type="Proteomes" id="UP000219612">
    <property type="component" value="Unassembled WGS sequence"/>
</dbReference>
<evidence type="ECO:0000256" key="1">
    <source>
        <dbReference type="ARBA" id="ARBA00009981"/>
    </source>
</evidence>
<reference evidence="4" key="1">
    <citation type="submission" date="2017-09" db="EMBL/GenBank/DDBJ databases">
        <authorList>
            <person name="Varghese N."/>
            <person name="Submissions S."/>
        </authorList>
    </citation>
    <scope>NUCLEOTIDE SEQUENCE [LARGE SCALE GENOMIC DNA]</scope>
    <source>
        <strain evidence="4">CGMCC 4.6857</strain>
    </source>
</reference>
<sequence length="124" mass="13944">MRKNFAAVVDSVIDDAEECVIPRGGGKAVVIVSLDEWNAMNETLRIVFTPHAWLRHDTRMARRISKLIIDVQRDPHGTGLGKPELLKGPLAGWSSRRIEGRPGSAPEQDMTRLRGSRFARLFNR</sequence>
<dbReference type="SUPFAM" id="SSF143011">
    <property type="entry name" value="RelE-like"/>
    <property type="match status" value="1"/>
</dbReference>
<dbReference type="InterPro" id="IPR006442">
    <property type="entry name" value="Antitoxin_Phd/YefM"/>
</dbReference>
<dbReference type="InterPro" id="IPR036165">
    <property type="entry name" value="YefM-like_sf"/>
</dbReference>
<dbReference type="GO" id="GO:0006401">
    <property type="term" value="P:RNA catabolic process"/>
    <property type="evidence" value="ECO:0007669"/>
    <property type="project" value="InterPro"/>
</dbReference>
<keyword evidence="4" id="KW-1185">Reference proteome</keyword>